<keyword evidence="3" id="KW-1185">Reference proteome</keyword>
<protein>
    <recommendedName>
        <fullName evidence="1">Thiopeptide-type bacteriocin biosynthesis domain-containing protein</fullName>
    </recommendedName>
</protein>
<dbReference type="Pfam" id="PF14028">
    <property type="entry name" value="Lant_dehydr_C"/>
    <property type="match status" value="1"/>
</dbReference>
<comment type="caution">
    <text evidence="2">The sequence shown here is derived from an EMBL/GenBank/DDBJ whole genome shotgun (WGS) entry which is preliminary data.</text>
</comment>
<dbReference type="EMBL" id="JACHJV010000003">
    <property type="protein sequence ID" value="MBB4928984.1"/>
    <property type="molecule type" value="Genomic_DNA"/>
</dbReference>
<evidence type="ECO:0000259" key="1">
    <source>
        <dbReference type="Pfam" id="PF14028"/>
    </source>
</evidence>
<gene>
    <name evidence="2" type="ORF">FHR34_008081</name>
</gene>
<sequence length="318" mass="34290">MLSPEPEDPWVSAHVFTAHPLDLVVRRLLPAVVDDLRQHGLADRYFFLRHWQCGPHLRLRVRLTRPQDESAVRAALAEHATTFFQELPSSQSMTERQYRELAERFAALEPESEPGTLAANDSLAFLPYRSEHGKYGHGAALRAVEECFATCSELAAAAVLADWSPARRLAHCFALLVGSQDPGARPAALAPVPPSVVEQYRQRRAALLPVARAARAASATATATATATAMAGGADADPVTRWLAALRRAQEHATDRATDPATDPARLAGHLTHLACNRLGVRLDQEATLRGMAQLAAAETCDGAGHDDTGHHAAGHND</sequence>
<accession>A0A7W7RBN9</accession>
<dbReference type="InterPro" id="IPR023809">
    <property type="entry name" value="Thiopep_bacteriocin_synth_dom"/>
</dbReference>
<proteinExistence type="predicted"/>
<dbReference type="RefSeq" id="WP_184946721.1">
    <property type="nucleotide sequence ID" value="NZ_JACHJV010000003.1"/>
</dbReference>
<organism evidence="2 3">
    <name type="scientific">Kitasatospora kifunensis</name>
    <name type="common">Streptomyces kifunensis</name>
    <dbReference type="NCBI Taxonomy" id="58351"/>
    <lineage>
        <taxon>Bacteria</taxon>
        <taxon>Bacillati</taxon>
        <taxon>Actinomycetota</taxon>
        <taxon>Actinomycetes</taxon>
        <taxon>Kitasatosporales</taxon>
        <taxon>Streptomycetaceae</taxon>
        <taxon>Kitasatospora</taxon>
    </lineage>
</organism>
<evidence type="ECO:0000313" key="2">
    <source>
        <dbReference type="EMBL" id="MBB4928984.1"/>
    </source>
</evidence>
<evidence type="ECO:0000313" key="3">
    <source>
        <dbReference type="Proteomes" id="UP000540506"/>
    </source>
</evidence>
<reference evidence="2 3" key="1">
    <citation type="submission" date="2020-08" db="EMBL/GenBank/DDBJ databases">
        <title>Sequencing the genomes of 1000 actinobacteria strains.</title>
        <authorList>
            <person name="Klenk H.-P."/>
        </authorList>
    </citation>
    <scope>NUCLEOTIDE SEQUENCE [LARGE SCALE GENOMIC DNA]</scope>
    <source>
        <strain evidence="2 3">DSM 41654</strain>
    </source>
</reference>
<dbReference type="Proteomes" id="UP000540506">
    <property type="component" value="Unassembled WGS sequence"/>
</dbReference>
<dbReference type="AlphaFoldDB" id="A0A7W7RBN9"/>
<name>A0A7W7RBN9_KITKI</name>
<feature type="domain" description="Thiopeptide-type bacteriocin biosynthesis" evidence="1">
    <location>
        <begin position="10"/>
        <end position="293"/>
    </location>
</feature>